<evidence type="ECO:0000256" key="2">
    <source>
        <dbReference type="SAM" id="MobiDB-lite"/>
    </source>
</evidence>
<feature type="compositionally biased region" description="Basic and acidic residues" evidence="2">
    <location>
        <begin position="816"/>
        <end position="830"/>
    </location>
</feature>
<evidence type="ECO:0000256" key="1">
    <source>
        <dbReference type="SAM" id="Coils"/>
    </source>
</evidence>
<keyword evidence="3" id="KW-1185">Reference proteome</keyword>
<feature type="compositionally biased region" description="Basic residues" evidence="2">
    <location>
        <begin position="708"/>
        <end position="719"/>
    </location>
</feature>
<name>A0A7E4WCQ9_PANRE</name>
<feature type="region of interest" description="Disordered" evidence="2">
    <location>
        <begin position="676"/>
        <end position="875"/>
    </location>
</feature>
<evidence type="ECO:0000313" key="3">
    <source>
        <dbReference type="Proteomes" id="UP000492821"/>
    </source>
</evidence>
<feature type="region of interest" description="Disordered" evidence="2">
    <location>
        <begin position="262"/>
        <end position="333"/>
    </location>
</feature>
<evidence type="ECO:0000313" key="4">
    <source>
        <dbReference type="WBParaSite" id="Pan_g9722.t1"/>
    </source>
</evidence>
<feature type="coiled-coil region" evidence="1">
    <location>
        <begin position="487"/>
        <end position="514"/>
    </location>
</feature>
<feature type="compositionally biased region" description="Basic residues" evidence="2">
    <location>
        <begin position="803"/>
        <end position="815"/>
    </location>
</feature>
<feature type="compositionally biased region" description="Low complexity" evidence="2">
    <location>
        <begin position="793"/>
        <end position="802"/>
    </location>
</feature>
<reference evidence="4" key="2">
    <citation type="submission" date="2020-10" db="UniProtKB">
        <authorList>
            <consortium name="WormBaseParasite"/>
        </authorList>
    </citation>
    <scope>IDENTIFICATION</scope>
</reference>
<feature type="compositionally biased region" description="Low complexity" evidence="2">
    <location>
        <begin position="300"/>
        <end position="310"/>
    </location>
</feature>
<feature type="compositionally biased region" description="Acidic residues" evidence="2">
    <location>
        <begin position="782"/>
        <end position="791"/>
    </location>
</feature>
<dbReference type="WBParaSite" id="Pan_g9722.t1">
    <property type="protein sequence ID" value="Pan_g9722.t1"/>
    <property type="gene ID" value="Pan_g9722"/>
</dbReference>
<proteinExistence type="predicted"/>
<keyword evidence="1" id="KW-0175">Coiled coil</keyword>
<dbReference type="Proteomes" id="UP000492821">
    <property type="component" value="Unassembled WGS sequence"/>
</dbReference>
<accession>A0A7E4WCQ9</accession>
<protein>
    <submittedName>
        <fullName evidence="4">ATP-dependent DNA helicase</fullName>
    </submittedName>
</protein>
<reference evidence="3" key="1">
    <citation type="journal article" date="2013" name="Genetics">
        <title>The draft genome and transcriptome of Panagrellus redivivus are shaped by the harsh demands of a free-living lifestyle.</title>
        <authorList>
            <person name="Srinivasan J."/>
            <person name="Dillman A.R."/>
            <person name="Macchietto M.G."/>
            <person name="Heikkinen L."/>
            <person name="Lakso M."/>
            <person name="Fracchia K.M."/>
            <person name="Antoshechkin I."/>
            <person name="Mortazavi A."/>
            <person name="Wong G."/>
            <person name="Sternberg P.W."/>
        </authorList>
    </citation>
    <scope>NUCLEOTIDE SEQUENCE [LARGE SCALE GENOMIC DNA]</scope>
    <source>
        <strain evidence="3">MT8872</strain>
    </source>
</reference>
<feature type="compositionally biased region" description="Basic and acidic residues" evidence="2">
    <location>
        <begin position="676"/>
        <end position="685"/>
    </location>
</feature>
<dbReference type="AlphaFoldDB" id="A0A7E4WCQ9"/>
<sequence>MPYPLAKLPYGLRCRLAELATPAERYQLQVAAGCRDICPLQLQTIKVLKWLTVSRDYDWVTLTPKHDTLVVEFDKNLFSLEPLESNRVFRCSELTFSMLNEKDLIMEVIMEKNRQVCFFNCDLTPAFIHKAASILRSRVDALVIQANAEAALTPFCLSTVFTAFPGIYELILDNVSPTTWMPNSHKRTKLLALQYYVYELDPLKRLNFKKFFKKQSLRFEMYIYLKYLPENCFPEFDTIINLHFKLCKKGVHDLIIVNRRPGRKPAAVKGRPGRKPAVGKALPGSKPAAGKCRPGRPRKSSPVPSVSGPRRSQRNVANKEKPRASSADTTEVESDASMNSLDFALADSIVSQHPYIRAHLLEDGHIENDGPPYANPFAALMEEEFLERHPRTSKVIATFLALNLFVMSRPPFVPAMCKPGRWLFQRVDRYVGQRLSGSKGKDLDLKGIVTYRESFTDHEVGNKSCMEFAAWNKCNIKFGINGAVMNIDALAVNRRSLQQELEQADAHRAELTLDQLMDQTPSTILTFTSDNRVVIETDETYTGNSEIRAYVRLQSGQPPQTGKVPFTALKMHPVSAFYDITRLLATDFDPDHPDPAWSFKTSRDTDGKVIVYTRNTTTYQLVLFGVVIRSTLLYIRKHTKSDITSLGIKLLIDLDLDAVSTSSDIENMARAIRSFKKDKDEEKKASGSSMATSKKKTVKAKPTSKVAASRKSKNARVHKANATVEAGTKPNSSNVVKKTTAAKKDAKAKPTAKKAAAAASEDEDEGDAPPAKKQKAGLQPEFIDELSDFEEPAASTKQTKAAAKSKKVVATKKSARNKEPNKDNGEEFKQKNAPNISKPLPKVRRRAKKPTEEEYLGDDERPQQFSNCEKVVEGI</sequence>
<organism evidence="3 4">
    <name type="scientific">Panagrellus redivivus</name>
    <name type="common">Microworm</name>
    <dbReference type="NCBI Taxonomy" id="6233"/>
    <lineage>
        <taxon>Eukaryota</taxon>
        <taxon>Metazoa</taxon>
        <taxon>Ecdysozoa</taxon>
        <taxon>Nematoda</taxon>
        <taxon>Chromadorea</taxon>
        <taxon>Rhabditida</taxon>
        <taxon>Tylenchina</taxon>
        <taxon>Panagrolaimomorpha</taxon>
        <taxon>Panagrolaimoidea</taxon>
        <taxon>Panagrolaimidae</taxon>
        <taxon>Panagrellus</taxon>
    </lineage>
</organism>